<evidence type="ECO:0000313" key="2">
    <source>
        <dbReference type="EMBL" id="KAA8527140.1"/>
    </source>
</evidence>
<dbReference type="GO" id="GO:0019005">
    <property type="term" value="C:SCF ubiquitin ligase complex"/>
    <property type="evidence" value="ECO:0007669"/>
    <property type="project" value="TreeGrafter"/>
</dbReference>
<dbReference type="SUPFAM" id="SSF52047">
    <property type="entry name" value="RNI-like"/>
    <property type="match status" value="1"/>
</dbReference>
<organism evidence="2 3">
    <name type="scientific">Nyssa sinensis</name>
    <dbReference type="NCBI Taxonomy" id="561372"/>
    <lineage>
        <taxon>Eukaryota</taxon>
        <taxon>Viridiplantae</taxon>
        <taxon>Streptophyta</taxon>
        <taxon>Embryophyta</taxon>
        <taxon>Tracheophyta</taxon>
        <taxon>Spermatophyta</taxon>
        <taxon>Magnoliopsida</taxon>
        <taxon>eudicotyledons</taxon>
        <taxon>Gunneridae</taxon>
        <taxon>Pentapetalae</taxon>
        <taxon>asterids</taxon>
        <taxon>Cornales</taxon>
        <taxon>Nyssaceae</taxon>
        <taxon>Nyssa</taxon>
    </lineage>
</organism>
<keyword evidence="3" id="KW-1185">Reference proteome</keyword>
<accession>A0A5J5A9E8</accession>
<dbReference type="PANTHER" id="PTHR13318">
    <property type="entry name" value="PARTNER OF PAIRED, ISOFORM B-RELATED"/>
    <property type="match status" value="1"/>
</dbReference>
<dbReference type="InterPro" id="IPR032675">
    <property type="entry name" value="LRR_dom_sf"/>
</dbReference>
<reference evidence="2 3" key="1">
    <citation type="submission" date="2019-09" db="EMBL/GenBank/DDBJ databases">
        <title>A chromosome-level genome assembly of the Chinese tupelo Nyssa sinensis.</title>
        <authorList>
            <person name="Yang X."/>
            <person name="Kang M."/>
            <person name="Yang Y."/>
            <person name="Xiong H."/>
            <person name="Wang M."/>
            <person name="Zhang Z."/>
            <person name="Wang Z."/>
            <person name="Wu H."/>
            <person name="Ma T."/>
            <person name="Liu J."/>
            <person name="Xi Z."/>
        </authorList>
    </citation>
    <scope>NUCLEOTIDE SEQUENCE [LARGE SCALE GENOMIC DNA]</scope>
    <source>
        <strain evidence="2">J267</strain>
        <tissue evidence="2">Leaf</tissue>
    </source>
</reference>
<dbReference type="SMART" id="SM00367">
    <property type="entry name" value="LRR_CC"/>
    <property type="match status" value="7"/>
</dbReference>
<name>A0A5J5A9E8_9ASTE</name>
<gene>
    <name evidence="2" type="ORF">F0562_008631</name>
</gene>
<evidence type="ECO:0000259" key="1">
    <source>
        <dbReference type="Pfam" id="PF25372"/>
    </source>
</evidence>
<feature type="domain" description="F-box/LRR-repeat protein 15-like leucin rich repeat" evidence="1">
    <location>
        <begin position="4"/>
        <end position="541"/>
    </location>
</feature>
<proteinExistence type="predicted"/>
<dbReference type="Pfam" id="PF25372">
    <property type="entry name" value="DUF7885"/>
    <property type="match status" value="1"/>
</dbReference>
<dbReference type="InterPro" id="IPR006553">
    <property type="entry name" value="Leu-rich_rpt_Cys-con_subtyp"/>
</dbReference>
<dbReference type="Proteomes" id="UP000325577">
    <property type="component" value="Linkage Group LG3"/>
</dbReference>
<evidence type="ECO:0000313" key="3">
    <source>
        <dbReference type="Proteomes" id="UP000325577"/>
    </source>
</evidence>
<dbReference type="InterPro" id="IPR057207">
    <property type="entry name" value="FBXL15_LRR"/>
</dbReference>
<dbReference type="OrthoDB" id="2585512at2759"/>
<dbReference type="Gene3D" id="3.80.10.10">
    <property type="entry name" value="Ribonuclease Inhibitor"/>
    <property type="match status" value="2"/>
</dbReference>
<dbReference type="AlphaFoldDB" id="A0A5J5A9E8"/>
<protein>
    <recommendedName>
        <fullName evidence="1">F-box/LRR-repeat protein 15-like leucin rich repeat domain-containing protein</fullName>
    </recommendedName>
</protein>
<dbReference type="GO" id="GO:0031146">
    <property type="term" value="P:SCF-dependent proteasomal ubiquitin-dependent protein catabolic process"/>
    <property type="evidence" value="ECO:0007669"/>
    <property type="project" value="TreeGrafter"/>
</dbReference>
<sequence length="551" mass="60317">MYRTLNHILYRFRGLKSITLDCLHLDDFSVTSFLGAHIQELNLLKGSSLSYQLLASIGQRCPNLRVLVLELAGHDSPDIFKMNLAQLLKGCLYLESLCIKIRGTELDANGFQSIELFLPRNVKLLMLQPVLKNDAMHLVHELGVGRNFLDTSNNFSIPFPRSPGFALQCLSLVLDITSDDLIFSIVNSLPLLVELDLEDRPSTEPLLPHDLTNGGLQSLGSCQHLTGLSLIRSRHNHPVSFKRVNNMGMFLLSEGCRGLESVRLGGFSKVSDAGFAAILHSCQNLKHFEVRSASLLSDLAFHDIIGAPCSLVEMRLLSCNLITSETVKGLSSSNSLEMLDLCGCRSIADVCLSSISCLLKLHTLNLGGADVTDSGLAVLGKGSSPITRLCLRGCKRVTDKGIALLLRGGGIINKTLSALDVGYMPGISDKAIRTIAAVALGVIELCVRHCFFMTDASVKILAKRRSQDASKPLRRLDLFHCNGLSFDSLGLLKRPSFPGLQWLGVGCTHLTSKGDDVFAEICKERPWLRLCLDGCEIGCHDGWQYHKSDYS</sequence>
<dbReference type="EMBL" id="CM018046">
    <property type="protein sequence ID" value="KAA8527140.1"/>
    <property type="molecule type" value="Genomic_DNA"/>
</dbReference>